<gene>
    <name evidence="13" type="ORF">FNV43_RR23496</name>
</gene>
<dbReference type="GO" id="GO:0005778">
    <property type="term" value="C:peroxisomal membrane"/>
    <property type="evidence" value="ECO:0007669"/>
    <property type="project" value="TreeGrafter"/>
</dbReference>
<accession>A0A8K0GS47</accession>
<dbReference type="Proteomes" id="UP000796880">
    <property type="component" value="Unassembled WGS sequence"/>
</dbReference>
<evidence type="ECO:0000256" key="11">
    <source>
        <dbReference type="SAM" id="MobiDB-lite"/>
    </source>
</evidence>
<feature type="domain" description="AAA+ ATPase" evidence="12">
    <location>
        <begin position="680"/>
        <end position="820"/>
    </location>
</feature>
<evidence type="ECO:0000256" key="2">
    <source>
        <dbReference type="ARBA" id="ARBA00006914"/>
    </source>
</evidence>
<evidence type="ECO:0000256" key="4">
    <source>
        <dbReference type="ARBA" id="ARBA00022741"/>
    </source>
</evidence>
<reference evidence="13" key="1">
    <citation type="submission" date="2020-03" db="EMBL/GenBank/DDBJ databases">
        <title>A high-quality chromosome-level genome assembly of a woody plant with both climbing and erect habits, Rhamnella rubrinervis.</title>
        <authorList>
            <person name="Lu Z."/>
            <person name="Yang Y."/>
            <person name="Zhu X."/>
            <person name="Sun Y."/>
        </authorList>
    </citation>
    <scope>NUCLEOTIDE SEQUENCE</scope>
    <source>
        <strain evidence="13">BYM</strain>
        <tissue evidence="13">Leaf</tissue>
    </source>
</reference>
<feature type="domain" description="AAA+ ATPase" evidence="12">
    <location>
        <begin position="366"/>
        <end position="526"/>
    </location>
</feature>
<sequence>MVGRRKPLLLASTKILVNSVLNSSPILADDLSSILQLPAGILQLSKEKTDISDQRLSSLDDSALIGVSTSVLKRLSITSGSPVLVKNAEIGVQRIAQAVVLDPPYIHDGSANTRLSISHSSPVMLIFPSCTFPENERQSVDREVAYISPLLAFNLNLHISCLKSLVHGGEETLASYFKDKVDDDEICGKGIESAVSCLQLEPLRQLPRYASHLRVSFVKIPECGTLESLKGSSPLEAEDRQELIDLALQKYFEVDRYVARGDVFSVRINWNCKSLICVPCSQSTQDRNDDIIYFKSIAMEPSQESVLRVNRTQTALVLGGSVPSAVPPDLLIGRPKGFAPLQSETVKILASILTPALCPSALSSKFRVSVLLFGLPGSGKRTAVRYVARRLGLHVVEYSCHNLMSSSERKTSVTLAQAFNAAQRYSPTILLLRHFDVFRNLVSHEGSPSDQIGITSEVASVIREFSEPISEDGDIHYEGKPNGDFQGSEGVSGHQVLLVAAADESEGLPPTIRRCFSHEISMDSLTEEQRSRMLMQSLQSVSELLNTDSEEFVKDVVGQTSGFMARDIHAFIADAGASLFGRGNIPVDSVGSGELNPSQRFQPESSSKSIEVESQVSGKEILTKALERSKKRNATALGTPKVPNVKWEDVGGLEDVKKSILDTVQLPLLHKDLFSSGLRKRSGVLLYGPPGTGKTLLAKAVATECSLNFLSVKGPELINMYIGESEKNVRDIFQKARSARPCVIFFDELDSLAPARGASGDSGGVMDRVVSQMLAEIDGLNDSTQDLFIIGASNRPDLIDPALLRPGRLDKLLYVGVNSDASYRERVLKALTRKFKLHEDVSLYSIAKKCPPNFTGADMYALCADAWFNAAKRKVSSSDSDSSGVENQADSVIIEYEDFVTVLGELSPSLSMAELKKYELLRDQFEGTSK</sequence>
<dbReference type="GO" id="GO:0005829">
    <property type="term" value="C:cytosol"/>
    <property type="evidence" value="ECO:0007669"/>
    <property type="project" value="TreeGrafter"/>
</dbReference>
<keyword evidence="4" id="KW-0547">Nucleotide-binding</keyword>
<protein>
    <recommendedName>
        <fullName evidence="8">Peroxisomal ATPase PEX6</fullName>
    </recommendedName>
    <alternativeName>
        <fullName evidence="9">Peroxin-6</fullName>
    </alternativeName>
</protein>
<dbReference type="InterPro" id="IPR003960">
    <property type="entry name" value="ATPase_AAA_CS"/>
</dbReference>
<keyword evidence="5" id="KW-0378">Hydrolase</keyword>
<dbReference type="EMBL" id="VOIH02000010">
    <property type="protein sequence ID" value="KAF3436404.1"/>
    <property type="molecule type" value="Genomic_DNA"/>
</dbReference>
<organism evidence="13 14">
    <name type="scientific">Rhamnella rubrinervis</name>
    <dbReference type="NCBI Taxonomy" id="2594499"/>
    <lineage>
        <taxon>Eukaryota</taxon>
        <taxon>Viridiplantae</taxon>
        <taxon>Streptophyta</taxon>
        <taxon>Embryophyta</taxon>
        <taxon>Tracheophyta</taxon>
        <taxon>Spermatophyta</taxon>
        <taxon>Magnoliopsida</taxon>
        <taxon>eudicotyledons</taxon>
        <taxon>Gunneridae</taxon>
        <taxon>Pentapetalae</taxon>
        <taxon>rosids</taxon>
        <taxon>fabids</taxon>
        <taxon>Rosales</taxon>
        <taxon>Rhamnaceae</taxon>
        <taxon>rhamnoid group</taxon>
        <taxon>Rhamneae</taxon>
        <taxon>Rhamnella</taxon>
    </lineage>
</organism>
<evidence type="ECO:0000256" key="9">
    <source>
        <dbReference type="ARBA" id="ARBA00034920"/>
    </source>
</evidence>
<evidence type="ECO:0000256" key="5">
    <source>
        <dbReference type="ARBA" id="ARBA00022801"/>
    </source>
</evidence>
<evidence type="ECO:0000256" key="6">
    <source>
        <dbReference type="ARBA" id="ARBA00022840"/>
    </source>
</evidence>
<evidence type="ECO:0000256" key="3">
    <source>
        <dbReference type="ARBA" id="ARBA00022593"/>
    </source>
</evidence>
<dbReference type="PROSITE" id="PS00674">
    <property type="entry name" value="AAA"/>
    <property type="match status" value="1"/>
</dbReference>
<name>A0A8K0GS47_9ROSA</name>
<dbReference type="Gene3D" id="1.10.8.60">
    <property type="match status" value="1"/>
</dbReference>
<evidence type="ECO:0000256" key="8">
    <source>
        <dbReference type="ARBA" id="ARBA00034811"/>
    </source>
</evidence>
<dbReference type="GO" id="GO:0016887">
    <property type="term" value="F:ATP hydrolysis activity"/>
    <property type="evidence" value="ECO:0007669"/>
    <property type="project" value="InterPro"/>
</dbReference>
<evidence type="ECO:0000256" key="10">
    <source>
        <dbReference type="ARBA" id="ARBA00048778"/>
    </source>
</evidence>
<comment type="caution">
    <text evidence="13">The sequence shown here is derived from an EMBL/GenBank/DDBJ whole genome shotgun (WGS) entry which is preliminary data.</text>
</comment>
<dbReference type="OrthoDB" id="2187at2759"/>
<keyword evidence="6" id="KW-0067">ATP-binding</keyword>
<dbReference type="InterPro" id="IPR047533">
    <property type="entry name" value="RecA-like_PEX6_r2"/>
</dbReference>
<comment type="catalytic activity">
    <reaction evidence="10">
        <text>ATP + H2O = ADP + phosphate + H(+)</text>
        <dbReference type="Rhea" id="RHEA:13065"/>
        <dbReference type="ChEBI" id="CHEBI:15377"/>
        <dbReference type="ChEBI" id="CHEBI:15378"/>
        <dbReference type="ChEBI" id="CHEBI:30616"/>
        <dbReference type="ChEBI" id="CHEBI:43474"/>
        <dbReference type="ChEBI" id="CHEBI:456216"/>
    </reaction>
    <physiologicalReaction direction="left-to-right" evidence="10">
        <dbReference type="Rhea" id="RHEA:13066"/>
    </physiologicalReaction>
</comment>
<evidence type="ECO:0000259" key="12">
    <source>
        <dbReference type="SMART" id="SM00382"/>
    </source>
</evidence>
<dbReference type="SUPFAM" id="SSF52540">
    <property type="entry name" value="P-loop containing nucleoside triphosphate hydrolases"/>
    <property type="match status" value="2"/>
</dbReference>
<dbReference type="AlphaFoldDB" id="A0A8K0GS47"/>
<dbReference type="FunFam" id="3.40.50.300:FF:000109">
    <property type="entry name" value="Peroxisomal biogenesis factor 6"/>
    <property type="match status" value="1"/>
</dbReference>
<dbReference type="FunFam" id="1.10.8.60:FF:000077">
    <property type="entry name" value="Peroxisome biogenesis protein 6"/>
    <property type="match status" value="1"/>
</dbReference>
<dbReference type="FunFam" id="3.40.50.300:FF:001716">
    <property type="entry name" value="Peroxisome biogenesis protein 6"/>
    <property type="match status" value="1"/>
</dbReference>
<dbReference type="Gene3D" id="3.40.50.300">
    <property type="entry name" value="P-loop containing nucleotide triphosphate hydrolases"/>
    <property type="match status" value="2"/>
</dbReference>
<dbReference type="InterPro" id="IPR050168">
    <property type="entry name" value="AAA_ATPase_domain"/>
</dbReference>
<dbReference type="InterPro" id="IPR003593">
    <property type="entry name" value="AAA+_ATPase"/>
</dbReference>
<dbReference type="GO" id="GO:0016558">
    <property type="term" value="P:protein import into peroxisome matrix"/>
    <property type="evidence" value="ECO:0007669"/>
    <property type="project" value="TreeGrafter"/>
</dbReference>
<dbReference type="PANTHER" id="PTHR23077:SF9">
    <property type="entry name" value="PEROXISOMAL ATPASE PEX6"/>
    <property type="match status" value="1"/>
</dbReference>
<keyword evidence="3" id="KW-0962">Peroxisome biogenesis</keyword>
<keyword evidence="7" id="KW-0472">Membrane</keyword>
<dbReference type="CDD" id="cd19527">
    <property type="entry name" value="RecA-like_PEX6_r2"/>
    <property type="match status" value="1"/>
</dbReference>
<comment type="subcellular location">
    <subcellularLocation>
        <location evidence="1">Membrane</location>
    </subcellularLocation>
</comment>
<proteinExistence type="inferred from homology"/>
<comment type="similarity">
    <text evidence="2">Belongs to the AAA ATPase family.</text>
</comment>
<dbReference type="InterPro" id="IPR003959">
    <property type="entry name" value="ATPase_AAA_core"/>
</dbReference>
<dbReference type="PANTHER" id="PTHR23077">
    <property type="entry name" value="AAA-FAMILY ATPASE"/>
    <property type="match status" value="1"/>
</dbReference>
<feature type="region of interest" description="Disordered" evidence="11">
    <location>
        <begin position="591"/>
        <end position="613"/>
    </location>
</feature>
<dbReference type="SMART" id="SM00382">
    <property type="entry name" value="AAA"/>
    <property type="match status" value="2"/>
</dbReference>
<dbReference type="Pfam" id="PF00004">
    <property type="entry name" value="AAA"/>
    <property type="match status" value="2"/>
</dbReference>
<feature type="compositionally biased region" description="Polar residues" evidence="11">
    <location>
        <begin position="595"/>
        <end position="613"/>
    </location>
</feature>
<evidence type="ECO:0000313" key="14">
    <source>
        <dbReference type="Proteomes" id="UP000796880"/>
    </source>
</evidence>
<evidence type="ECO:0000256" key="1">
    <source>
        <dbReference type="ARBA" id="ARBA00004370"/>
    </source>
</evidence>
<dbReference type="InterPro" id="IPR027417">
    <property type="entry name" value="P-loop_NTPase"/>
</dbReference>
<keyword evidence="14" id="KW-1185">Reference proteome</keyword>
<dbReference type="GO" id="GO:0005524">
    <property type="term" value="F:ATP binding"/>
    <property type="evidence" value="ECO:0007669"/>
    <property type="project" value="UniProtKB-KW"/>
</dbReference>
<evidence type="ECO:0000313" key="13">
    <source>
        <dbReference type="EMBL" id="KAF3436404.1"/>
    </source>
</evidence>
<evidence type="ECO:0000256" key="7">
    <source>
        <dbReference type="ARBA" id="ARBA00023136"/>
    </source>
</evidence>